<keyword evidence="3" id="KW-1185">Reference proteome</keyword>
<evidence type="ECO:0000256" key="1">
    <source>
        <dbReference type="SAM" id="MobiDB-lite"/>
    </source>
</evidence>
<evidence type="ECO:0000313" key="2">
    <source>
        <dbReference type="EMBL" id="URD72906.1"/>
    </source>
</evidence>
<reference evidence="2" key="1">
    <citation type="submission" date="2022-05" db="EMBL/GenBank/DDBJ databases">
        <title>The Musa troglodytarum L. genome provides insights into the mechanism of non-climacteric behaviour and enrichment of carotenoids.</title>
        <authorList>
            <person name="Wang J."/>
        </authorList>
    </citation>
    <scope>NUCLEOTIDE SEQUENCE</scope>
    <source>
        <tissue evidence="2">Leaf</tissue>
    </source>
</reference>
<accession>A0A9E7E9N6</accession>
<protein>
    <submittedName>
        <fullName evidence="2">Uncharacterized protein</fullName>
    </submittedName>
</protein>
<dbReference type="EMBL" id="CP097502">
    <property type="protein sequence ID" value="URD72906.1"/>
    <property type="molecule type" value="Genomic_DNA"/>
</dbReference>
<dbReference type="Proteomes" id="UP001055439">
    <property type="component" value="Chromosome 1"/>
</dbReference>
<gene>
    <name evidence="2" type="ORF">MUK42_33693</name>
</gene>
<proteinExistence type="predicted"/>
<dbReference type="AlphaFoldDB" id="A0A9E7E9N6"/>
<sequence>MSSPVECSSRPQKKAGIGHFSAAAFSTTGVFPSADLIGNHPDAVVASASDYASDDVPMGPAHPFASRKKSE</sequence>
<name>A0A9E7E9N6_9LILI</name>
<organism evidence="2 3">
    <name type="scientific">Musa troglodytarum</name>
    <name type="common">fe'i banana</name>
    <dbReference type="NCBI Taxonomy" id="320322"/>
    <lineage>
        <taxon>Eukaryota</taxon>
        <taxon>Viridiplantae</taxon>
        <taxon>Streptophyta</taxon>
        <taxon>Embryophyta</taxon>
        <taxon>Tracheophyta</taxon>
        <taxon>Spermatophyta</taxon>
        <taxon>Magnoliopsida</taxon>
        <taxon>Liliopsida</taxon>
        <taxon>Zingiberales</taxon>
        <taxon>Musaceae</taxon>
        <taxon>Musa</taxon>
    </lineage>
</organism>
<feature type="region of interest" description="Disordered" evidence="1">
    <location>
        <begin position="52"/>
        <end position="71"/>
    </location>
</feature>
<evidence type="ECO:0000313" key="3">
    <source>
        <dbReference type="Proteomes" id="UP001055439"/>
    </source>
</evidence>